<organism evidence="1 2">
    <name type="scientific">Araneus ventricosus</name>
    <name type="common">Orbweaver spider</name>
    <name type="synonym">Epeira ventricosa</name>
    <dbReference type="NCBI Taxonomy" id="182803"/>
    <lineage>
        <taxon>Eukaryota</taxon>
        <taxon>Metazoa</taxon>
        <taxon>Ecdysozoa</taxon>
        <taxon>Arthropoda</taxon>
        <taxon>Chelicerata</taxon>
        <taxon>Arachnida</taxon>
        <taxon>Araneae</taxon>
        <taxon>Araneomorphae</taxon>
        <taxon>Entelegynae</taxon>
        <taxon>Araneoidea</taxon>
        <taxon>Araneidae</taxon>
        <taxon>Araneus</taxon>
    </lineage>
</organism>
<dbReference type="Proteomes" id="UP000499080">
    <property type="component" value="Unassembled WGS sequence"/>
</dbReference>
<sequence length="111" mass="12477">MSCHIELKWGGPGEFVIEDYPKILKTVCYFDGMIINSEGRLPVQDSEFLFENFRADAANHNAWHTQQITSIFISDGFCEICSRATFVLSSRSLALLPLTIECQIVGESINT</sequence>
<proteinExistence type="predicted"/>
<name>A0A4Y2QLI4_ARAVE</name>
<gene>
    <name evidence="1" type="ORF">AVEN_215718_1</name>
</gene>
<reference evidence="1 2" key="1">
    <citation type="journal article" date="2019" name="Sci. Rep.">
        <title>Orb-weaving spider Araneus ventricosus genome elucidates the spidroin gene catalogue.</title>
        <authorList>
            <person name="Kono N."/>
            <person name="Nakamura H."/>
            <person name="Ohtoshi R."/>
            <person name="Moran D.A.P."/>
            <person name="Shinohara A."/>
            <person name="Yoshida Y."/>
            <person name="Fujiwara M."/>
            <person name="Mori M."/>
            <person name="Tomita M."/>
            <person name="Arakawa K."/>
        </authorList>
    </citation>
    <scope>NUCLEOTIDE SEQUENCE [LARGE SCALE GENOMIC DNA]</scope>
</reference>
<evidence type="ECO:0000313" key="2">
    <source>
        <dbReference type="Proteomes" id="UP000499080"/>
    </source>
</evidence>
<accession>A0A4Y2QLI4</accession>
<dbReference type="EMBL" id="BGPR01014199">
    <property type="protein sequence ID" value="GBN64167.1"/>
    <property type="molecule type" value="Genomic_DNA"/>
</dbReference>
<protein>
    <submittedName>
        <fullName evidence="1">Uncharacterized protein</fullName>
    </submittedName>
</protein>
<comment type="caution">
    <text evidence="1">The sequence shown here is derived from an EMBL/GenBank/DDBJ whole genome shotgun (WGS) entry which is preliminary data.</text>
</comment>
<dbReference type="AlphaFoldDB" id="A0A4Y2QLI4"/>
<keyword evidence="2" id="KW-1185">Reference proteome</keyword>
<evidence type="ECO:0000313" key="1">
    <source>
        <dbReference type="EMBL" id="GBN64167.1"/>
    </source>
</evidence>